<dbReference type="EMBL" id="LUGH01000138">
    <property type="protein sequence ID" value="OBZ88680.1"/>
    <property type="molecule type" value="Genomic_DNA"/>
</dbReference>
<dbReference type="FunFam" id="3.20.20.10:FF:000016">
    <property type="entry name" value="D-serine dehydratase"/>
    <property type="match status" value="1"/>
</dbReference>
<comment type="caution">
    <text evidence="15">The sequence shown here is derived from an EMBL/GenBank/DDBJ whole genome shotgun (WGS) entry which is preliminary data.</text>
</comment>
<dbReference type="STRING" id="101091.A0A1C7NI57"/>
<evidence type="ECO:0000256" key="10">
    <source>
        <dbReference type="ARBA" id="ARBA00055764"/>
    </source>
</evidence>
<evidence type="ECO:0000256" key="13">
    <source>
        <dbReference type="ARBA" id="ARBA00075219"/>
    </source>
</evidence>
<comment type="cofactor">
    <cofactor evidence="1">
        <name>pyridoxal 5'-phosphate</name>
        <dbReference type="ChEBI" id="CHEBI:597326"/>
    </cofactor>
</comment>
<evidence type="ECO:0000256" key="2">
    <source>
        <dbReference type="ARBA" id="ARBA00001947"/>
    </source>
</evidence>
<dbReference type="GO" id="GO:0046872">
    <property type="term" value="F:metal ion binding"/>
    <property type="evidence" value="ECO:0007669"/>
    <property type="project" value="UniProtKB-KW"/>
</dbReference>
<name>A0A1C7NI57_9FUNG</name>
<evidence type="ECO:0000256" key="5">
    <source>
        <dbReference type="ARBA" id="ARBA00022723"/>
    </source>
</evidence>
<evidence type="ECO:0000256" key="1">
    <source>
        <dbReference type="ARBA" id="ARBA00001933"/>
    </source>
</evidence>
<keyword evidence="7" id="KW-0663">Pyridoxal phosphate</keyword>
<dbReference type="InParanoid" id="A0A1C7NI57"/>
<dbReference type="GO" id="GO:0036088">
    <property type="term" value="P:D-serine catabolic process"/>
    <property type="evidence" value="ECO:0007669"/>
    <property type="project" value="TreeGrafter"/>
</dbReference>
<dbReference type="InterPro" id="IPR051466">
    <property type="entry name" value="D-amino_acid_metab_enzyme"/>
</dbReference>
<evidence type="ECO:0000259" key="14">
    <source>
        <dbReference type="SMART" id="SM01119"/>
    </source>
</evidence>
<dbReference type="SMART" id="SM01119">
    <property type="entry name" value="D-ser_dehydrat"/>
    <property type="match status" value="1"/>
</dbReference>
<evidence type="ECO:0000256" key="3">
    <source>
        <dbReference type="ARBA" id="ARBA00005323"/>
    </source>
</evidence>
<keyword evidence="8" id="KW-0456">Lyase</keyword>
<evidence type="ECO:0000256" key="8">
    <source>
        <dbReference type="ARBA" id="ARBA00023239"/>
    </source>
</evidence>
<evidence type="ECO:0000256" key="7">
    <source>
        <dbReference type="ARBA" id="ARBA00022898"/>
    </source>
</evidence>
<organism evidence="15 16">
    <name type="scientific">Choanephora cucurbitarum</name>
    <dbReference type="NCBI Taxonomy" id="101091"/>
    <lineage>
        <taxon>Eukaryota</taxon>
        <taxon>Fungi</taxon>
        <taxon>Fungi incertae sedis</taxon>
        <taxon>Mucoromycota</taxon>
        <taxon>Mucoromycotina</taxon>
        <taxon>Mucoromycetes</taxon>
        <taxon>Mucorales</taxon>
        <taxon>Mucorineae</taxon>
        <taxon>Choanephoraceae</taxon>
        <taxon>Choanephoroideae</taxon>
        <taxon>Choanephora</taxon>
    </lineage>
</organism>
<dbReference type="InterPro" id="IPR026956">
    <property type="entry name" value="D-ser_dehydrat-like_dom"/>
</dbReference>
<dbReference type="Pfam" id="PF14031">
    <property type="entry name" value="D-ser_dehydrat"/>
    <property type="match status" value="1"/>
</dbReference>
<dbReference type="OrthoDB" id="20198at2759"/>
<gene>
    <name evidence="15" type="ORF">A0J61_03282</name>
</gene>
<dbReference type="PANTHER" id="PTHR28004">
    <property type="entry name" value="ZGC:162816-RELATED"/>
    <property type="match status" value="1"/>
</dbReference>
<dbReference type="Gene3D" id="3.20.20.10">
    <property type="entry name" value="Alanine racemase"/>
    <property type="match status" value="1"/>
</dbReference>
<keyword evidence="16" id="KW-1185">Reference proteome</keyword>
<proteinExistence type="inferred from homology"/>
<dbReference type="PANTHER" id="PTHR28004:SF2">
    <property type="entry name" value="D-SERINE DEHYDRATASE"/>
    <property type="match status" value="1"/>
</dbReference>
<dbReference type="Gene3D" id="2.40.37.20">
    <property type="entry name" value="D-serine dehydratase-like domain"/>
    <property type="match status" value="1"/>
</dbReference>
<comment type="function">
    <text evidence="10">Catalyzes the conversion of D-serine to pyruvate and ammonia. May play a role in D-serine detoxification.</text>
</comment>
<comment type="cofactor">
    <cofactor evidence="2">
        <name>Zn(2+)</name>
        <dbReference type="ChEBI" id="CHEBI:29105"/>
    </cofactor>
</comment>
<dbReference type="AlphaFoldDB" id="A0A1C7NI57"/>
<dbReference type="Proteomes" id="UP000093000">
    <property type="component" value="Unassembled WGS sequence"/>
</dbReference>
<evidence type="ECO:0000313" key="15">
    <source>
        <dbReference type="EMBL" id="OBZ88680.1"/>
    </source>
</evidence>
<feature type="domain" description="D-serine dehydratase-like" evidence="14">
    <location>
        <begin position="307"/>
        <end position="414"/>
    </location>
</feature>
<comment type="catalytic activity">
    <reaction evidence="9">
        <text>D-serine = pyruvate + NH4(+)</text>
        <dbReference type="Rhea" id="RHEA:13977"/>
        <dbReference type="ChEBI" id="CHEBI:15361"/>
        <dbReference type="ChEBI" id="CHEBI:28938"/>
        <dbReference type="ChEBI" id="CHEBI:35247"/>
        <dbReference type="EC" id="4.3.1.18"/>
    </reaction>
    <physiologicalReaction direction="left-to-right" evidence="9">
        <dbReference type="Rhea" id="RHEA:13978"/>
    </physiologicalReaction>
</comment>
<dbReference type="FunCoup" id="A0A1C7NI57">
    <property type="interactions" value="34"/>
</dbReference>
<evidence type="ECO:0000313" key="16">
    <source>
        <dbReference type="Proteomes" id="UP000093000"/>
    </source>
</evidence>
<evidence type="ECO:0000256" key="4">
    <source>
        <dbReference type="ARBA" id="ARBA00022575"/>
    </source>
</evidence>
<keyword evidence="4" id="KW-0216">Detoxification</keyword>
<sequence>MMVQTKTHVTPIAFNQQWKATLAKDYIGKKLTELRTPSLVISRTVLQRNSERLREITTKFGLRVRIHVKTHKTTEGAQIQLKGVTSDAIVVSTLPEAHSMVDSDLVKEGLLKEVLVGFPITADKLEDVFELSKRIHKLQIFVDNLNTLEDIEAYLKTKPDGKKHQHHIHVFLKADCGYGRAGALIDNATTIELAKRLQDSPYLTFEGIYTHAGHSYSSESPQDALEYLKNECNFARQFRDFLQKNGVRICCISIGATPTVKAITVFMDQQEQMRDILKDIDEVHAGAFGFLDRQQVATGLGSLKDVSISVAVRIASVYPDQRKILVDGGALAFSKDTAPQGGFGYVVDMNDRDCLGNPKVIASVTKVAQEHGLLQDVDEAVFKRLDFQIGSVLRVIPNHCCLTAACHPFYLIVEDDDTVVDVWVPVRGW</sequence>
<keyword evidence="5" id="KW-0479">Metal-binding</keyword>
<evidence type="ECO:0000256" key="9">
    <source>
        <dbReference type="ARBA" id="ARBA00051198"/>
    </source>
</evidence>
<protein>
    <recommendedName>
        <fullName evidence="12">D-serine dehydratase</fullName>
        <ecNumber evidence="11">4.3.1.18</ecNumber>
    </recommendedName>
    <alternativeName>
        <fullName evidence="13">D-serine deaminase</fullName>
    </alternativeName>
</protein>
<evidence type="ECO:0000256" key="12">
    <source>
        <dbReference type="ARBA" id="ARBA00069616"/>
    </source>
</evidence>
<dbReference type="GO" id="GO:0009636">
    <property type="term" value="P:response to toxic substance"/>
    <property type="evidence" value="ECO:0007669"/>
    <property type="project" value="UniProtKB-KW"/>
</dbReference>
<dbReference type="InterPro" id="IPR029066">
    <property type="entry name" value="PLP-binding_barrel"/>
</dbReference>
<dbReference type="GO" id="GO:0008721">
    <property type="term" value="F:D-serine ammonia-lyase activity"/>
    <property type="evidence" value="ECO:0007669"/>
    <property type="project" value="UniProtKB-EC"/>
</dbReference>
<dbReference type="EC" id="4.3.1.18" evidence="11"/>
<accession>A0A1C7NI57</accession>
<dbReference type="InterPro" id="IPR001608">
    <property type="entry name" value="Ala_racemase_N"/>
</dbReference>
<dbReference type="SUPFAM" id="SSF51419">
    <property type="entry name" value="PLP-binding barrel"/>
    <property type="match status" value="1"/>
</dbReference>
<evidence type="ECO:0000256" key="11">
    <source>
        <dbReference type="ARBA" id="ARBA00066349"/>
    </source>
</evidence>
<dbReference type="Pfam" id="PF01168">
    <property type="entry name" value="Ala_racemase_N"/>
    <property type="match status" value="1"/>
</dbReference>
<evidence type="ECO:0000256" key="6">
    <source>
        <dbReference type="ARBA" id="ARBA00022833"/>
    </source>
</evidence>
<keyword evidence="6" id="KW-0862">Zinc</keyword>
<comment type="similarity">
    <text evidence="3">Belongs to the DSD1 family.</text>
</comment>
<reference evidence="15 16" key="1">
    <citation type="submission" date="2016-03" db="EMBL/GenBank/DDBJ databases">
        <title>Choanephora cucurbitarum.</title>
        <authorList>
            <person name="Min B."/>
            <person name="Park H."/>
            <person name="Park J.-H."/>
            <person name="Shin H.-D."/>
            <person name="Choi I.-G."/>
        </authorList>
    </citation>
    <scope>NUCLEOTIDE SEQUENCE [LARGE SCALE GENOMIC DNA]</scope>
    <source>
        <strain evidence="15 16">KUS-F28377</strain>
    </source>
</reference>
<dbReference type="InterPro" id="IPR042208">
    <property type="entry name" value="D-ser_dehydrat-like_sf"/>
</dbReference>